<keyword evidence="1" id="KW-0808">Transferase</keyword>
<dbReference type="GO" id="GO:0006513">
    <property type="term" value="P:protein monoubiquitination"/>
    <property type="evidence" value="ECO:0007669"/>
    <property type="project" value="EnsemblFungi"/>
</dbReference>
<sequence length="163" mass="18935">MSRIIKEYKTIQKQLNNNRNNQDDEFNNIIVSLAPIDPDQDLTKWEAVIKGPQGTPYYGFNFILYITIPQEYPTVPPFFEFQPRSMPHCNVNYNTGEICLDILKQDHWTPVWNLMSTLKAIWLLLKDPVPESPLNVDLANLLRFGDLSAYNGLINYYLNINVV</sequence>
<evidence type="ECO:0000313" key="10">
    <source>
        <dbReference type="Proteomes" id="UP000000689"/>
    </source>
</evidence>
<evidence type="ECO:0000256" key="7">
    <source>
        <dbReference type="RuleBase" id="RU362109"/>
    </source>
</evidence>
<name>G0WDK6_NAUDC</name>
<keyword evidence="4 7" id="KW-0067">ATP-binding</keyword>
<dbReference type="AlphaFoldDB" id="G0WDK6"/>
<evidence type="ECO:0000256" key="5">
    <source>
        <dbReference type="ARBA" id="ARBA00043952"/>
    </source>
</evidence>
<comment type="similarity">
    <text evidence="7">Belongs to the ubiquitin-conjugating enzyme family.</text>
</comment>
<dbReference type="OrthoDB" id="9973183at2759"/>
<dbReference type="RefSeq" id="XP_003671110.2">
    <property type="nucleotide sequence ID" value="XM_003671062.2"/>
</dbReference>
<dbReference type="EMBL" id="HE580273">
    <property type="protein sequence ID" value="CCD25867.2"/>
    <property type="molecule type" value="Genomic_DNA"/>
</dbReference>
<evidence type="ECO:0000259" key="8">
    <source>
        <dbReference type="PROSITE" id="PS50127"/>
    </source>
</evidence>
<dbReference type="Proteomes" id="UP000000689">
    <property type="component" value="Chromosome 7"/>
</dbReference>
<dbReference type="InterPro" id="IPR000608">
    <property type="entry name" value="UBC"/>
</dbReference>
<dbReference type="GO" id="GO:0005524">
    <property type="term" value="F:ATP binding"/>
    <property type="evidence" value="ECO:0007669"/>
    <property type="project" value="UniProtKB-UniRule"/>
</dbReference>
<dbReference type="Gene3D" id="3.10.110.10">
    <property type="entry name" value="Ubiquitin Conjugating Enzyme"/>
    <property type="match status" value="1"/>
</dbReference>
<dbReference type="InterPro" id="IPR023313">
    <property type="entry name" value="UBQ-conjugating_AS"/>
</dbReference>
<dbReference type="PROSITE" id="PS50127">
    <property type="entry name" value="UBC_2"/>
    <property type="match status" value="1"/>
</dbReference>
<evidence type="ECO:0000256" key="4">
    <source>
        <dbReference type="ARBA" id="ARBA00022840"/>
    </source>
</evidence>
<dbReference type="GO" id="GO:0051865">
    <property type="term" value="P:protein autoubiquitination"/>
    <property type="evidence" value="ECO:0007669"/>
    <property type="project" value="EnsemblFungi"/>
</dbReference>
<protein>
    <recommendedName>
        <fullName evidence="8">UBC core domain-containing protein</fullName>
    </recommendedName>
</protein>
<proteinExistence type="inferred from homology"/>
<evidence type="ECO:0000256" key="6">
    <source>
        <dbReference type="PROSITE-ProRule" id="PRU10133"/>
    </source>
</evidence>
<dbReference type="PROSITE" id="PS00183">
    <property type="entry name" value="UBC_1"/>
    <property type="match status" value="1"/>
</dbReference>
<feature type="domain" description="UBC core" evidence="8">
    <location>
        <begin position="1"/>
        <end position="163"/>
    </location>
</feature>
<keyword evidence="10" id="KW-1185">Reference proteome</keyword>
<dbReference type="OMA" id="WRAVMKG"/>
<keyword evidence="3 7" id="KW-0833">Ubl conjugation pathway</keyword>
<dbReference type="STRING" id="1071378.G0WDK6"/>
<dbReference type="PANTHER" id="PTHR24067">
    <property type="entry name" value="UBIQUITIN-CONJUGATING ENZYME E2"/>
    <property type="match status" value="1"/>
</dbReference>
<dbReference type="GeneID" id="11497263"/>
<evidence type="ECO:0000313" key="9">
    <source>
        <dbReference type="EMBL" id="CCD25867.2"/>
    </source>
</evidence>
<comment type="pathway">
    <text evidence="5">Protein modification.</text>
</comment>
<reference evidence="9 10" key="1">
    <citation type="journal article" date="2011" name="Proc. Natl. Acad. Sci. U.S.A.">
        <title>Evolutionary erosion of yeast sex chromosomes by mating-type switching accidents.</title>
        <authorList>
            <person name="Gordon J.L."/>
            <person name="Armisen D."/>
            <person name="Proux-Wera E."/>
            <person name="Oheigeartaigh S.S."/>
            <person name="Byrne K.P."/>
            <person name="Wolfe K.H."/>
        </authorList>
    </citation>
    <scope>NUCLEOTIDE SEQUENCE [LARGE SCALE GENOMIC DNA]</scope>
    <source>
        <strain evidence="10">ATCC 10597 / BCRC 20456 / CBS 421 / NBRC 0211 / NRRL Y-12639</strain>
    </source>
</reference>
<dbReference type="KEGG" id="ndi:NDAI_0G00910"/>
<dbReference type="GO" id="GO:0016562">
    <property type="term" value="P:protein import into peroxisome matrix, receptor recycling"/>
    <property type="evidence" value="ECO:0007669"/>
    <property type="project" value="EnsemblFungi"/>
</dbReference>
<dbReference type="HOGENOM" id="CLU_030988_13_0_1"/>
<gene>
    <name evidence="9" type="primary">NDAI0G00910</name>
    <name evidence="9" type="ordered locus">NDAI_0G00910</name>
</gene>
<accession>G0WDK6</accession>
<dbReference type="SUPFAM" id="SSF54495">
    <property type="entry name" value="UBC-like"/>
    <property type="match status" value="1"/>
</dbReference>
<evidence type="ECO:0000256" key="2">
    <source>
        <dbReference type="ARBA" id="ARBA00022741"/>
    </source>
</evidence>
<dbReference type="eggNOG" id="KOG0417">
    <property type="taxonomic scope" value="Eukaryota"/>
</dbReference>
<evidence type="ECO:0000256" key="3">
    <source>
        <dbReference type="ARBA" id="ARBA00022786"/>
    </source>
</evidence>
<feature type="active site" description="Glycyl thioester intermediate" evidence="6">
    <location>
        <position position="99"/>
    </location>
</feature>
<keyword evidence="2 7" id="KW-0547">Nucleotide-binding</keyword>
<organism evidence="9 10">
    <name type="scientific">Naumovozyma dairenensis (strain ATCC 10597 / BCRC 20456 / CBS 421 / NBRC 0211 / NRRL Y-12639)</name>
    <name type="common">Saccharomyces dairenensis</name>
    <dbReference type="NCBI Taxonomy" id="1071378"/>
    <lineage>
        <taxon>Eukaryota</taxon>
        <taxon>Fungi</taxon>
        <taxon>Dikarya</taxon>
        <taxon>Ascomycota</taxon>
        <taxon>Saccharomycotina</taxon>
        <taxon>Saccharomycetes</taxon>
        <taxon>Saccharomycetales</taxon>
        <taxon>Saccharomycetaceae</taxon>
        <taxon>Naumovozyma</taxon>
    </lineage>
</organism>
<dbReference type="InterPro" id="IPR016135">
    <property type="entry name" value="UBQ-conjugating_enzyme/RWD"/>
</dbReference>
<dbReference type="GO" id="GO:0004842">
    <property type="term" value="F:ubiquitin-protein transferase activity"/>
    <property type="evidence" value="ECO:0007669"/>
    <property type="project" value="EnsemblFungi"/>
</dbReference>
<dbReference type="Pfam" id="PF00179">
    <property type="entry name" value="UQ_con"/>
    <property type="match status" value="1"/>
</dbReference>
<dbReference type="GO" id="GO:0005777">
    <property type="term" value="C:peroxisome"/>
    <property type="evidence" value="ECO:0007669"/>
    <property type="project" value="EnsemblFungi"/>
</dbReference>
<evidence type="ECO:0000256" key="1">
    <source>
        <dbReference type="ARBA" id="ARBA00022679"/>
    </source>
</evidence>
<dbReference type="InterPro" id="IPR050113">
    <property type="entry name" value="Ub_conjugating_enzyme"/>
</dbReference>
<dbReference type="CDD" id="cd23812">
    <property type="entry name" value="UBCc_ScPEX4-like"/>
    <property type="match status" value="1"/>
</dbReference>
<dbReference type="SMART" id="SM00212">
    <property type="entry name" value="UBCc"/>
    <property type="match status" value="1"/>
</dbReference>